<comment type="caution">
    <text evidence="3">The sequence shown here is derived from an EMBL/GenBank/DDBJ whole genome shotgun (WGS) entry which is preliminary data.</text>
</comment>
<feature type="transmembrane region" description="Helical" evidence="1">
    <location>
        <begin position="92"/>
        <end position="114"/>
    </location>
</feature>
<dbReference type="AlphaFoldDB" id="A0A3R9NPW8"/>
<dbReference type="RefSeq" id="WP_125440470.1">
    <property type="nucleotide sequence ID" value="NZ_RWIU01000010.1"/>
</dbReference>
<dbReference type="OrthoDB" id="9771112at2"/>
<dbReference type="InterPro" id="IPR024983">
    <property type="entry name" value="CHAT_dom"/>
</dbReference>
<protein>
    <submittedName>
        <fullName evidence="3">CHAT domain-containing protein</fullName>
    </submittedName>
</protein>
<evidence type="ECO:0000313" key="3">
    <source>
        <dbReference type="EMBL" id="RSK38949.1"/>
    </source>
</evidence>
<feature type="domain" description="CHAT" evidence="2">
    <location>
        <begin position="711"/>
        <end position="1022"/>
    </location>
</feature>
<accession>A0A3R9NPW8</accession>
<gene>
    <name evidence="3" type="ORF">EI293_20730</name>
</gene>
<reference evidence="3 4" key="1">
    <citation type="submission" date="2018-12" db="EMBL/GenBank/DDBJ databases">
        <authorList>
            <person name="Feng G."/>
            <person name="Zhu H."/>
        </authorList>
    </citation>
    <scope>NUCLEOTIDE SEQUENCE [LARGE SCALE GENOMIC DNA]</scope>
    <source>
        <strain evidence="3 4">LMG 26000</strain>
    </source>
</reference>
<dbReference type="PANTHER" id="PTHR10098">
    <property type="entry name" value="RAPSYN-RELATED"/>
    <property type="match status" value="1"/>
</dbReference>
<dbReference type="Pfam" id="PF12770">
    <property type="entry name" value="CHAT"/>
    <property type="match status" value="1"/>
</dbReference>
<dbReference type="InterPro" id="IPR011990">
    <property type="entry name" value="TPR-like_helical_dom_sf"/>
</dbReference>
<keyword evidence="4" id="KW-1185">Reference proteome</keyword>
<keyword evidence="1" id="KW-0812">Transmembrane</keyword>
<dbReference type="Gene3D" id="1.25.40.10">
    <property type="entry name" value="Tetratricopeptide repeat domain"/>
    <property type="match status" value="1"/>
</dbReference>
<evidence type="ECO:0000256" key="1">
    <source>
        <dbReference type="SAM" id="Phobius"/>
    </source>
</evidence>
<proteinExistence type="predicted"/>
<evidence type="ECO:0000259" key="2">
    <source>
        <dbReference type="Pfam" id="PF12770"/>
    </source>
</evidence>
<sequence>MNKHLPTVAVLGFFGIVAYLVVNIVHLVWTYVNPEGFWSFQVFIDVLRTTFFGLLFVVLVLVAFGFLCSSVFRYVRSKLRRDAEKVNLLHDLAYVVVILLSALFEYWWGVWWGFKMDAALADKYSYVTQSDKLIAAGSYDQALTEARAAYEQAQAANVRSSKFFLLTRLYQTSSYARTQQLSNTYATTVNYAYCLAETNTSPHQADSLYQVALRLAESKQFSTQPEYRIFPLVSLSRISLAQGQYQQAERYFDALLPYAQLAQGEDIDYAISALVIFAQRAYQTGQSEKALGLLTHAVTLYEQSDESRKTSFYAQLLISAGLAELRAQRLTQAGQYLVKAQEVVDSKRSKQVYLDFLHAKGLYCMQAAQAGAGDEALLQSGFWHTLGQLLEPDRPLSEQFRLEAEHCLQELAAASEERNGANSVAYAQNLLALAQLYTGQRQFSRAQPLNDQALGVLREFKSSNQDAYFAAQLQGTVNRYYANKKQPLEPAIREIEQYYFTALASRFALFTEEEREHYVLGISNVTNTLNSIRLLQGGATAGEQVYNSVLGTKSVALFATQHLRQALAGAKGQELSSYYSLLSDRAALNRRKLSGASEAIVEETALKSREKQLLNQLSTTSHFTPFNPGAVRWTDVRQALQDRETAIEIVALPTRPQAPDSVTYYALLTQRSYAQPKVVPLFQEHRLTRLLNQAGTTEARVNRIYQEKRDSLYNLIWAPIASEVTGSRKIYLSVSGVLHTVSFAGFLPPATPEVVLLSSTRQLTTRRDAAVGYKAAALFGNINYDYSTGKQPDPAAATRSTVVTDKQVRSHFAPLPYTAVELASIQKLLERRGPGAVALFEDTVASEAAFRRVAQANPTVLHVATHGFFLPGKSTPNQLTLSGGSSAYDEQPLSRSGIILAGANSARATQADQDGILTAEELARLDMAHVDLVVLSACETALGAVKGSEGIYGLQRALKMAGVRSFLVSLWKVPDKQTAELMALFYEGYVQGLPKNIALKRAQIAMQAKYTQPFYWAGFQLLTD</sequence>
<keyword evidence="1" id="KW-0472">Membrane</keyword>
<name>A0A3R9NPW8_9BACT</name>
<organism evidence="3 4">
    <name type="scientific">Hymenobacter perfusus</name>
    <dbReference type="NCBI Taxonomy" id="1236770"/>
    <lineage>
        <taxon>Bacteria</taxon>
        <taxon>Pseudomonadati</taxon>
        <taxon>Bacteroidota</taxon>
        <taxon>Cytophagia</taxon>
        <taxon>Cytophagales</taxon>
        <taxon>Hymenobacteraceae</taxon>
        <taxon>Hymenobacter</taxon>
    </lineage>
</organism>
<feature type="transmembrane region" description="Helical" evidence="1">
    <location>
        <begin position="51"/>
        <end position="72"/>
    </location>
</feature>
<keyword evidence="1" id="KW-1133">Transmembrane helix</keyword>
<feature type="transmembrane region" description="Helical" evidence="1">
    <location>
        <begin position="7"/>
        <end position="31"/>
    </location>
</feature>
<evidence type="ECO:0000313" key="4">
    <source>
        <dbReference type="Proteomes" id="UP000270291"/>
    </source>
</evidence>
<dbReference type="EMBL" id="RWIU01000010">
    <property type="protein sequence ID" value="RSK38949.1"/>
    <property type="molecule type" value="Genomic_DNA"/>
</dbReference>
<dbReference type="Proteomes" id="UP000270291">
    <property type="component" value="Unassembled WGS sequence"/>
</dbReference>